<accession>A0A9E6ZS06</accession>
<comment type="catalytic activity">
    <reaction evidence="1 9">
        <text>1-(2-carboxyphenylamino)-1-deoxy-D-ribulose 5-phosphate + H(+) = (1S,2R)-1-C-(indol-3-yl)glycerol 3-phosphate + CO2 + H2O</text>
        <dbReference type="Rhea" id="RHEA:23476"/>
        <dbReference type="ChEBI" id="CHEBI:15377"/>
        <dbReference type="ChEBI" id="CHEBI:15378"/>
        <dbReference type="ChEBI" id="CHEBI:16526"/>
        <dbReference type="ChEBI" id="CHEBI:58613"/>
        <dbReference type="ChEBI" id="CHEBI:58866"/>
        <dbReference type="EC" id="4.1.1.48"/>
    </reaction>
</comment>
<reference evidence="12" key="1">
    <citation type="journal article" date="2022" name="G3 (Bethesda)">
        <title>Unveiling the complete genome sequence of Alicyclobacillus acidoterrestris DSM 3922T, a taint-producing strain.</title>
        <authorList>
            <person name="Leonardo I.C."/>
            <person name="Barreto Crespo M.T."/>
            <person name="Gaspar F.B."/>
        </authorList>
    </citation>
    <scope>NUCLEOTIDE SEQUENCE [LARGE SCALE GENOMIC DNA]</scope>
    <source>
        <strain evidence="12">DSM 3922</strain>
    </source>
</reference>
<dbReference type="Gene3D" id="3.20.20.70">
    <property type="entry name" value="Aldolase class I"/>
    <property type="match status" value="1"/>
</dbReference>
<sequence length="266" mass="28760">MMSILDKILETKREEVAHLRAQGISFDRGAPREIHSLRQKLLEGTKLGVIAEIKRRSPSKGVIQAEINPATRARVYEEAGATAISVLTDRTYFGGSIDDLRAVREAVSLPILRKDFVIDELQIDEAYAAGADVILLIAAALPNERLQTLSFYAQDLGLDVLLEVHGTHELDAALAAKPSILGINNRNLHTFEVDLGVTEQVIDALPDDVVVISESGVLGMVDAQRMAAAGARGVLVGELLMRHEDLGDVATCLTALQMAKAPVGRR</sequence>
<dbReference type="InterPro" id="IPR013798">
    <property type="entry name" value="Indole-3-glycerol_P_synth_dom"/>
</dbReference>
<protein>
    <recommendedName>
        <fullName evidence="9">Indole-3-glycerol phosphate synthase</fullName>
        <shortName evidence="9">IGPS</shortName>
        <ecNumber evidence="9">4.1.1.48</ecNumber>
    </recommendedName>
</protein>
<keyword evidence="5 9" id="KW-0210">Decarboxylase</keyword>
<evidence type="ECO:0000256" key="4">
    <source>
        <dbReference type="ARBA" id="ARBA00022605"/>
    </source>
</evidence>
<dbReference type="Proteomes" id="UP000829401">
    <property type="component" value="Chromosome"/>
</dbReference>
<organism evidence="11 12">
    <name type="scientific">Alicyclobacillus acidoterrestris (strain ATCC 49025 / DSM 3922 / CIP 106132 / NCIMB 13137 / GD3B)</name>
    <dbReference type="NCBI Taxonomy" id="1356854"/>
    <lineage>
        <taxon>Bacteria</taxon>
        <taxon>Bacillati</taxon>
        <taxon>Bacillota</taxon>
        <taxon>Bacilli</taxon>
        <taxon>Bacillales</taxon>
        <taxon>Alicyclobacillaceae</taxon>
        <taxon>Alicyclobacillus</taxon>
    </lineage>
</organism>
<keyword evidence="4 9" id="KW-0028">Amino-acid biosynthesis</keyword>
<dbReference type="OrthoDB" id="9804217at2"/>
<keyword evidence="6 9" id="KW-0822">Tryptophan biosynthesis</keyword>
<evidence type="ECO:0000256" key="7">
    <source>
        <dbReference type="ARBA" id="ARBA00023141"/>
    </source>
</evidence>
<evidence type="ECO:0000256" key="8">
    <source>
        <dbReference type="ARBA" id="ARBA00023239"/>
    </source>
</evidence>
<evidence type="ECO:0000256" key="1">
    <source>
        <dbReference type="ARBA" id="ARBA00001633"/>
    </source>
</evidence>
<name>A0A9E6ZS06_ALIAG</name>
<dbReference type="NCBIfam" id="NF001377">
    <property type="entry name" value="PRK00278.2-4"/>
    <property type="match status" value="1"/>
</dbReference>
<keyword evidence="7 9" id="KW-0057">Aromatic amino acid biosynthesis</keyword>
<dbReference type="HAMAP" id="MF_00134_A">
    <property type="entry name" value="IGPS_A"/>
    <property type="match status" value="1"/>
</dbReference>
<gene>
    <name evidence="9 11" type="primary">trpC</name>
    <name evidence="11" type="ORF">K1I37_11605</name>
</gene>
<dbReference type="InterPro" id="IPR001468">
    <property type="entry name" value="Indole-3-GlycerolPSynthase_CS"/>
</dbReference>
<proteinExistence type="inferred from homology"/>
<evidence type="ECO:0000313" key="11">
    <source>
        <dbReference type="EMBL" id="UNO50864.1"/>
    </source>
</evidence>
<evidence type="ECO:0000313" key="12">
    <source>
        <dbReference type="Proteomes" id="UP000829401"/>
    </source>
</evidence>
<dbReference type="SUPFAM" id="SSF51366">
    <property type="entry name" value="Ribulose-phoshate binding barrel"/>
    <property type="match status" value="1"/>
</dbReference>
<dbReference type="FunFam" id="3.20.20.70:FF:000024">
    <property type="entry name" value="Indole-3-glycerol phosphate synthase"/>
    <property type="match status" value="1"/>
</dbReference>
<comment type="pathway">
    <text evidence="2 9">Amino-acid biosynthesis; L-tryptophan biosynthesis; L-tryptophan from chorismate: step 4/5.</text>
</comment>
<evidence type="ECO:0000256" key="3">
    <source>
        <dbReference type="ARBA" id="ARBA00008737"/>
    </source>
</evidence>
<dbReference type="AlphaFoldDB" id="A0A9E6ZS06"/>
<dbReference type="InterPro" id="IPR013785">
    <property type="entry name" value="Aldolase_TIM"/>
</dbReference>
<dbReference type="PANTHER" id="PTHR22854:SF2">
    <property type="entry name" value="INDOLE-3-GLYCEROL-PHOSPHATE SYNTHASE"/>
    <property type="match status" value="1"/>
</dbReference>
<evidence type="ECO:0000259" key="10">
    <source>
        <dbReference type="Pfam" id="PF00218"/>
    </source>
</evidence>
<evidence type="ECO:0000256" key="2">
    <source>
        <dbReference type="ARBA" id="ARBA00004696"/>
    </source>
</evidence>
<keyword evidence="8 9" id="KW-0456">Lyase</keyword>
<dbReference type="InterPro" id="IPR045186">
    <property type="entry name" value="Indole-3-glycerol_P_synth"/>
</dbReference>
<comment type="similarity">
    <text evidence="3 9">Belongs to the TrpC family.</text>
</comment>
<feature type="domain" description="Indole-3-glycerol phosphate synthase" evidence="10">
    <location>
        <begin position="5"/>
        <end position="247"/>
    </location>
</feature>
<evidence type="ECO:0000256" key="6">
    <source>
        <dbReference type="ARBA" id="ARBA00022822"/>
    </source>
</evidence>
<dbReference type="InterPro" id="IPR011060">
    <property type="entry name" value="RibuloseP-bd_barrel"/>
</dbReference>
<dbReference type="GO" id="GO:0000162">
    <property type="term" value="P:L-tryptophan biosynthetic process"/>
    <property type="evidence" value="ECO:0007669"/>
    <property type="project" value="UniProtKB-UniRule"/>
</dbReference>
<dbReference type="EC" id="4.1.1.48" evidence="9"/>
<dbReference type="EMBL" id="CP080467">
    <property type="protein sequence ID" value="UNO50864.1"/>
    <property type="molecule type" value="Genomic_DNA"/>
</dbReference>
<dbReference type="GO" id="GO:0004640">
    <property type="term" value="F:phosphoribosylanthranilate isomerase activity"/>
    <property type="evidence" value="ECO:0007669"/>
    <property type="project" value="TreeGrafter"/>
</dbReference>
<evidence type="ECO:0000256" key="5">
    <source>
        <dbReference type="ARBA" id="ARBA00022793"/>
    </source>
</evidence>
<dbReference type="KEGG" id="aaco:K1I37_11605"/>
<dbReference type="PANTHER" id="PTHR22854">
    <property type="entry name" value="TRYPTOPHAN BIOSYNTHESIS PROTEIN"/>
    <property type="match status" value="1"/>
</dbReference>
<dbReference type="GO" id="GO:0004425">
    <property type="term" value="F:indole-3-glycerol-phosphate synthase activity"/>
    <property type="evidence" value="ECO:0007669"/>
    <property type="project" value="UniProtKB-UniRule"/>
</dbReference>
<dbReference type="HAMAP" id="MF_00134_B">
    <property type="entry name" value="IGPS_B"/>
    <property type="match status" value="1"/>
</dbReference>
<keyword evidence="12" id="KW-1185">Reference proteome</keyword>
<dbReference type="Pfam" id="PF00218">
    <property type="entry name" value="IGPS"/>
    <property type="match status" value="1"/>
</dbReference>
<dbReference type="CDD" id="cd00331">
    <property type="entry name" value="IGPS"/>
    <property type="match status" value="1"/>
</dbReference>
<dbReference type="PROSITE" id="PS00614">
    <property type="entry name" value="IGPS"/>
    <property type="match status" value="1"/>
</dbReference>
<evidence type="ECO:0000256" key="9">
    <source>
        <dbReference type="HAMAP-Rule" id="MF_00134"/>
    </source>
</evidence>